<dbReference type="InterPro" id="IPR009057">
    <property type="entry name" value="Homeodomain-like_sf"/>
</dbReference>
<feature type="domain" description="HTH araC/xylS-type" evidence="4">
    <location>
        <begin position="190"/>
        <end position="288"/>
    </location>
</feature>
<accession>A0ABT5SCA7</accession>
<name>A0ABT5SCA7_9FLAO</name>
<dbReference type="EMBL" id="JAOSLC020000003">
    <property type="protein sequence ID" value="MDD7915759.1"/>
    <property type="molecule type" value="Genomic_DNA"/>
</dbReference>
<gene>
    <name evidence="5" type="ORF">N5A56_015630</name>
</gene>
<keyword evidence="3" id="KW-0804">Transcription</keyword>
<reference evidence="5" key="1">
    <citation type="submission" date="2023-02" db="EMBL/GenBank/DDBJ databases">
        <title>Polaribacter ponticola sp. nov., isolated from seawater.</title>
        <authorList>
            <person name="Baek J.H."/>
            <person name="Kim J.M."/>
            <person name="Choi D.G."/>
            <person name="Jeon C.O."/>
        </authorList>
    </citation>
    <scope>NUCLEOTIDE SEQUENCE</scope>
    <source>
        <strain evidence="5">MSW5</strain>
    </source>
</reference>
<protein>
    <submittedName>
        <fullName evidence="5">Helix-turn-helix domain-containing protein</fullName>
    </submittedName>
</protein>
<evidence type="ECO:0000259" key="4">
    <source>
        <dbReference type="PROSITE" id="PS01124"/>
    </source>
</evidence>
<keyword evidence="1" id="KW-0805">Transcription regulation</keyword>
<dbReference type="PANTHER" id="PTHR43280:SF32">
    <property type="entry name" value="TRANSCRIPTIONAL REGULATORY PROTEIN"/>
    <property type="match status" value="1"/>
</dbReference>
<dbReference type="InterPro" id="IPR018060">
    <property type="entry name" value="HTH_AraC"/>
</dbReference>
<keyword evidence="2" id="KW-0238">DNA-binding</keyword>
<evidence type="ECO:0000256" key="1">
    <source>
        <dbReference type="ARBA" id="ARBA00023015"/>
    </source>
</evidence>
<dbReference type="Gene3D" id="1.10.10.60">
    <property type="entry name" value="Homeodomain-like"/>
    <property type="match status" value="1"/>
</dbReference>
<keyword evidence="6" id="KW-1185">Reference proteome</keyword>
<dbReference type="PANTHER" id="PTHR43280">
    <property type="entry name" value="ARAC-FAMILY TRANSCRIPTIONAL REGULATOR"/>
    <property type="match status" value="1"/>
</dbReference>
<dbReference type="SMART" id="SM00342">
    <property type="entry name" value="HTH_ARAC"/>
    <property type="match status" value="1"/>
</dbReference>
<dbReference type="Proteomes" id="UP001151478">
    <property type="component" value="Unassembled WGS sequence"/>
</dbReference>
<evidence type="ECO:0000256" key="3">
    <source>
        <dbReference type="ARBA" id="ARBA00023163"/>
    </source>
</evidence>
<evidence type="ECO:0000313" key="5">
    <source>
        <dbReference type="EMBL" id="MDD7915759.1"/>
    </source>
</evidence>
<dbReference type="SUPFAM" id="SSF46689">
    <property type="entry name" value="Homeodomain-like"/>
    <property type="match status" value="1"/>
</dbReference>
<dbReference type="Pfam" id="PF02311">
    <property type="entry name" value="AraC_binding"/>
    <property type="match status" value="1"/>
</dbReference>
<dbReference type="Gene3D" id="2.60.120.10">
    <property type="entry name" value="Jelly Rolls"/>
    <property type="match status" value="1"/>
</dbReference>
<dbReference type="Pfam" id="PF12833">
    <property type="entry name" value="HTH_18"/>
    <property type="match status" value="1"/>
</dbReference>
<evidence type="ECO:0000256" key="2">
    <source>
        <dbReference type="ARBA" id="ARBA00023125"/>
    </source>
</evidence>
<organism evidence="5 6">
    <name type="scientific">Polaribacter ponticola</name>
    <dbReference type="NCBI Taxonomy" id="2978475"/>
    <lineage>
        <taxon>Bacteria</taxon>
        <taxon>Pseudomonadati</taxon>
        <taxon>Bacteroidota</taxon>
        <taxon>Flavobacteriia</taxon>
        <taxon>Flavobacteriales</taxon>
        <taxon>Flavobacteriaceae</taxon>
    </lineage>
</organism>
<evidence type="ECO:0000313" key="6">
    <source>
        <dbReference type="Proteomes" id="UP001151478"/>
    </source>
</evidence>
<sequence>MKIPVLKINQFQESESLKDFYINTFSSHVALNSKLIVKPHSHNFYLCVIFTEGLGSHEIDFNSYAVQPGKVFFLKPGQTHSWSFSTKPEGYIFFHSQEFYELKFLDHTLNSFPFYYSNQNPPLLELDFAKTSNLTSKFEEIYKEFHQNNLLKELKIINLINSIYIELTRAYTANMNTEKLVSHSYSIILENLEKLINDNFYTEKLPKFYADKLNITTKHLNRVVQKTINKTTNELIAERIILESKRLIIHSENNLASISEMLNFSDYGYFSRFFKLKTGETPIFLGKNIFNIICFSFLTNRKP</sequence>
<dbReference type="InterPro" id="IPR014710">
    <property type="entry name" value="RmlC-like_jellyroll"/>
</dbReference>
<comment type="caution">
    <text evidence="5">The sequence shown here is derived from an EMBL/GenBank/DDBJ whole genome shotgun (WGS) entry which is preliminary data.</text>
</comment>
<dbReference type="RefSeq" id="WP_265726513.1">
    <property type="nucleotide sequence ID" value="NZ_JAOSLC020000003.1"/>
</dbReference>
<dbReference type="InterPro" id="IPR037923">
    <property type="entry name" value="HTH-like"/>
</dbReference>
<proteinExistence type="predicted"/>
<dbReference type="PROSITE" id="PS01124">
    <property type="entry name" value="HTH_ARAC_FAMILY_2"/>
    <property type="match status" value="1"/>
</dbReference>
<dbReference type="InterPro" id="IPR003313">
    <property type="entry name" value="AraC-bd"/>
</dbReference>
<dbReference type="SUPFAM" id="SSF51215">
    <property type="entry name" value="Regulatory protein AraC"/>
    <property type="match status" value="1"/>
</dbReference>